<gene>
    <name evidence="7" type="ordered locus">Sta7437_4307</name>
</gene>
<evidence type="ECO:0000313" key="7">
    <source>
        <dbReference type="EMBL" id="AFZ37777.1"/>
    </source>
</evidence>
<proteinExistence type="inferred from homology"/>
<reference evidence="8" key="1">
    <citation type="journal article" date="2013" name="Proc. Natl. Acad. Sci. U.S.A.">
        <title>Improving the coverage of the cyanobacterial phylum using diversity-driven genome sequencing.</title>
        <authorList>
            <person name="Shih P.M."/>
            <person name="Wu D."/>
            <person name="Latifi A."/>
            <person name="Axen S.D."/>
            <person name="Fewer D.P."/>
            <person name="Talla E."/>
            <person name="Calteau A."/>
            <person name="Cai F."/>
            <person name="Tandeau de Marsac N."/>
            <person name="Rippka R."/>
            <person name="Herdman M."/>
            <person name="Sivonen K."/>
            <person name="Coursin T."/>
            <person name="Laurent T."/>
            <person name="Goodwin L."/>
            <person name="Nolan M."/>
            <person name="Davenport K.W."/>
            <person name="Han C.S."/>
            <person name="Rubin E.M."/>
            <person name="Eisen J.A."/>
            <person name="Woyke T."/>
            <person name="Gugger M."/>
            <person name="Kerfeld C.A."/>
        </authorList>
    </citation>
    <scope>NUCLEOTIDE SEQUENCE [LARGE SCALE GENOMIC DNA]</scope>
    <source>
        <strain evidence="8">ATCC 29371 / PCC 7437</strain>
    </source>
</reference>
<evidence type="ECO:0000313" key="8">
    <source>
        <dbReference type="Proteomes" id="UP000010473"/>
    </source>
</evidence>
<keyword evidence="5 6" id="KW-0472">Membrane</keyword>
<dbReference type="eggNOG" id="COG4399">
    <property type="taxonomic scope" value="Bacteria"/>
</dbReference>
<dbReference type="GO" id="GO:0012505">
    <property type="term" value="C:endomembrane system"/>
    <property type="evidence" value="ECO:0007669"/>
    <property type="project" value="UniProtKB-SubCell"/>
</dbReference>
<dbReference type="InterPro" id="IPR007383">
    <property type="entry name" value="DUF445"/>
</dbReference>
<dbReference type="PANTHER" id="PTHR35791">
    <property type="entry name" value="UPF0754 MEMBRANE PROTEIN YHEB"/>
    <property type="match status" value="1"/>
</dbReference>
<dbReference type="InterPro" id="IPR016991">
    <property type="entry name" value="UCP032178"/>
</dbReference>
<dbReference type="AlphaFoldDB" id="K9Y1C8"/>
<dbReference type="Pfam" id="PF04286">
    <property type="entry name" value="DUF445"/>
    <property type="match status" value="1"/>
</dbReference>
<dbReference type="PIRSF" id="PIRSF032178">
    <property type="entry name" value="UCP032178"/>
    <property type="match status" value="1"/>
</dbReference>
<dbReference type="PATRIC" id="fig|111780.3.peg.4459"/>
<evidence type="ECO:0000256" key="1">
    <source>
        <dbReference type="ARBA" id="ARBA00004308"/>
    </source>
</evidence>
<comment type="subcellular location">
    <subcellularLocation>
        <location evidence="1">Endomembrane system</location>
    </subcellularLocation>
</comment>
<evidence type="ECO:0000256" key="3">
    <source>
        <dbReference type="ARBA" id="ARBA00022692"/>
    </source>
</evidence>
<keyword evidence="3 6" id="KW-0812">Transmembrane</keyword>
<dbReference type="STRING" id="111780.Sta7437_4307"/>
<keyword evidence="8" id="KW-1185">Reference proteome</keyword>
<protein>
    <submittedName>
        <fullName evidence="7">Uncharacterized protein</fullName>
    </submittedName>
</protein>
<dbReference type="Proteomes" id="UP000010473">
    <property type="component" value="Chromosome"/>
</dbReference>
<sequence length="409" mass="46762">MELANLWLLMVPPIAGSIIGYFTNDLAIKMLFRPYKAIYFGKRRLPFTPGLIPSNQERLAQKVSDTIMGSLLTPEELQKLAERLLKTERVESALSWLLKLALDQVQSDKEQKTAKVLANVLKDLFGQSLPRLLKVLARREDFLEEQINQIFDQILLDFQLSDAQARQFSDWLLEVVLPPDLLRRGIIDFLTDRNIQIIDEGFREKSSGTYWVVANLFGLRNSLIRLRTFCIDEKEITNARLKELIFSLEIRNRLRDLFQNLSLQNLPVATVRQFRKTTRETVRNYLQSRGSEFIQGLGDSVDWKNVAVIIINRLRSSATVNNSLGIVSQELALILERYLEKDLENLITQVIPILSIDKVIIERVMATSPQELEDAIQGIVKNELQAIVNLGGILGFLVGLVQTILMLFT</sequence>
<comment type="similarity">
    <text evidence="2">Belongs to the UPF0754 family.</text>
</comment>
<evidence type="ECO:0000256" key="5">
    <source>
        <dbReference type="ARBA" id="ARBA00023136"/>
    </source>
</evidence>
<accession>K9Y1C8</accession>
<dbReference type="KEGG" id="scs:Sta7437_4307"/>
<name>K9Y1C8_STAC7</name>
<keyword evidence="4 6" id="KW-1133">Transmembrane helix</keyword>
<dbReference type="PANTHER" id="PTHR35791:SF1">
    <property type="entry name" value="UPF0754 MEMBRANE PROTEIN YHEB"/>
    <property type="match status" value="1"/>
</dbReference>
<evidence type="ECO:0000256" key="2">
    <source>
        <dbReference type="ARBA" id="ARBA00008053"/>
    </source>
</evidence>
<dbReference type="EMBL" id="CP003653">
    <property type="protein sequence ID" value="AFZ37777.1"/>
    <property type="molecule type" value="Genomic_DNA"/>
</dbReference>
<dbReference type="HOGENOM" id="CLU_042384_0_1_3"/>
<evidence type="ECO:0000256" key="4">
    <source>
        <dbReference type="ARBA" id="ARBA00022989"/>
    </source>
</evidence>
<evidence type="ECO:0000256" key="6">
    <source>
        <dbReference type="SAM" id="Phobius"/>
    </source>
</evidence>
<organism evidence="7 8">
    <name type="scientific">Stanieria cyanosphaera (strain ATCC 29371 / PCC 7437)</name>
    <dbReference type="NCBI Taxonomy" id="111780"/>
    <lineage>
        <taxon>Bacteria</taxon>
        <taxon>Bacillati</taxon>
        <taxon>Cyanobacteriota</taxon>
        <taxon>Cyanophyceae</taxon>
        <taxon>Pleurocapsales</taxon>
        <taxon>Dermocarpellaceae</taxon>
        <taxon>Stanieria</taxon>
    </lineage>
</organism>
<feature type="transmembrane region" description="Helical" evidence="6">
    <location>
        <begin position="386"/>
        <end position="408"/>
    </location>
</feature>